<dbReference type="PROSITE" id="PS51257">
    <property type="entry name" value="PROKAR_LIPOPROTEIN"/>
    <property type="match status" value="1"/>
</dbReference>
<dbReference type="Gene3D" id="3.30.10.20">
    <property type="match status" value="1"/>
</dbReference>
<dbReference type="Pfam" id="PF03793">
    <property type="entry name" value="PASTA"/>
    <property type="match status" value="1"/>
</dbReference>
<name>A0A4R8STW0_9MYCO</name>
<reference evidence="3 4" key="1">
    <citation type="journal article" date="2019" name="Sci. Rep.">
        <title>Extended insight into the Mycobacterium chelonae-abscessus complex through whole genome sequencing of Mycobacterium salmoniphilum outbreak and Mycobacterium salmoniphilum-like strains.</title>
        <authorList>
            <person name="Behra P.R.K."/>
            <person name="Das S."/>
            <person name="Pettersson B.M.F."/>
            <person name="Shirreff L."/>
            <person name="DuCote T."/>
            <person name="Jacobsson K.G."/>
            <person name="Ennis D.G."/>
            <person name="Kirsebom L.A."/>
        </authorList>
    </citation>
    <scope>NUCLEOTIDE SEQUENCE [LARGE SCALE GENOMIC DNA]</scope>
    <source>
        <strain evidence="3 4">CCUG 60884</strain>
    </source>
</reference>
<keyword evidence="1" id="KW-0732">Signal</keyword>
<dbReference type="SMART" id="SM00740">
    <property type="entry name" value="PASTA"/>
    <property type="match status" value="1"/>
</dbReference>
<dbReference type="Proteomes" id="UP000294604">
    <property type="component" value="Unassembled WGS sequence"/>
</dbReference>
<feature type="domain" description="PASTA" evidence="2">
    <location>
        <begin position="41"/>
        <end position="109"/>
    </location>
</feature>
<dbReference type="EMBL" id="PECL01000008">
    <property type="protein sequence ID" value="TEA03910.1"/>
    <property type="molecule type" value="Genomic_DNA"/>
</dbReference>
<dbReference type="CDD" id="cd06577">
    <property type="entry name" value="PASTA_pknB"/>
    <property type="match status" value="1"/>
</dbReference>
<gene>
    <name evidence="3" type="ORF">CCUG60884_02771</name>
</gene>
<evidence type="ECO:0000259" key="2">
    <source>
        <dbReference type="PROSITE" id="PS51178"/>
    </source>
</evidence>
<evidence type="ECO:0000313" key="3">
    <source>
        <dbReference type="EMBL" id="TEA03910.1"/>
    </source>
</evidence>
<accession>A0A4R8STW0</accession>
<comment type="caution">
    <text evidence="3">The sequence shown here is derived from an EMBL/GenBank/DDBJ whole genome shotgun (WGS) entry which is preliminary data.</text>
</comment>
<feature type="signal peptide" evidence="1">
    <location>
        <begin position="1"/>
        <end position="21"/>
    </location>
</feature>
<sequence length="121" mass="12543" precursor="true">MRVLPALCVAGGLLAGCSTPAGPPDAPAESSSVRPKVTATAPPLVVMRDLVGMQWADAEPICFDLGLVNFQVKDVAIDDPDKVGRIIAQDPPAGALVRPGSVVILTFGINPASERSDVEKR</sequence>
<feature type="chain" id="PRO_5039260056" evidence="1">
    <location>
        <begin position="22"/>
        <end position="121"/>
    </location>
</feature>
<proteinExistence type="predicted"/>
<dbReference type="PROSITE" id="PS51178">
    <property type="entry name" value="PASTA"/>
    <property type="match status" value="1"/>
</dbReference>
<organism evidence="3 4">
    <name type="scientific">Mycobacteroides salmoniphilum</name>
    <dbReference type="NCBI Taxonomy" id="404941"/>
    <lineage>
        <taxon>Bacteria</taxon>
        <taxon>Bacillati</taxon>
        <taxon>Actinomycetota</taxon>
        <taxon>Actinomycetes</taxon>
        <taxon>Mycobacteriales</taxon>
        <taxon>Mycobacteriaceae</taxon>
        <taxon>Mycobacteroides</taxon>
    </lineage>
</organism>
<protein>
    <submittedName>
        <fullName evidence="3">PASTA domain protein</fullName>
    </submittedName>
</protein>
<dbReference type="AlphaFoldDB" id="A0A4R8STW0"/>
<dbReference type="InterPro" id="IPR005543">
    <property type="entry name" value="PASTA_dom"/>
</dbReference>
<evidence type="ECO:0000256" key="1">
    <source>
        <dbReference type="SAM" id="SignalP"/>
    </source>
</evidence>
<evidence type="ECO:0000313" key="4">
    <source>
        <dbReference type="Proteomes" id="UP000294604"/>
    </source>
</evidence>